<protein>
    <submittedName>
        <fullName evidence="2">Putative short chain dehydrogenase</fullName>
    </submittedName>
</protein>
<dbReference type="PANTHER" id="PTHR42879">
    <property type="entry name" value="3-OXOACYL-(ACYL-CARRIER-PROTEIN) REDUCTASE"/>
    <property type="match status" value="1"/>
</dbReference>
<dbReference type="SUPFAM" id="SSF51735">
    <property type="entry name" value="NAD(P)-binding Rossmann-fold domains"/>
    <property type="match status" value="1"/>
</dbReference>
<dbReference type="AlphaFoldDB" id="B8R940"/>
<evidence type="ECO:0000313" key="2">
    <source>
        <dbReference type="EMBL" id="ACF98196.1"/>
    </source>
</evidence>
<dbReference type="EMBL" id="EU910858">
    <property type="protein sequence ID" value="ACF98196.1"/>
    <property type="molecule type" value="Genomic_DNA"/>
</dbReference>
<dbReference type="InterPro" id="IPR050259">
    <property type="entry name" value="SDR"/>
</dbReference>
<proteinExistence type="inferred from homology"/>
<name>B8R940_9BACT</name>
<dbReference type="InterPro" id="IPR002347">
    <property type="entry name" value="SDR_fam"/>
</dbReference>
<dbReference type="FunFam" id="3.40.50.720:FF:000084">
    <property type="entry name" value="Short-chain dehydrogenase reductase"/>
    <property type="match status" value="1"/>
</dbReference>
<dbReference type="PANTHER" id="PTHR42879:SF6">
    <property type="entry name" value="NADPH-DEPENDENT REDUCTASE BACG"/>
    <property type="match status" value="1"/>
</dbReference>
<dbReference type="Gene3D" id="3.40.50.720">
    <property type="entry name" value="NAD(P)-binding Rossmann-like Domain"/>
    <property type="match status" value="1"/>
</dbReference>
<reference evidence="2" key="1">
    <citation type="journal article" date="2009" name="Appl. Environ. Microbiol.">
        <title>Characterization of denitrification gene clusters of soil bacteria via a metagenomic approach.</title>
        <authorList>
            <person name="Demaneche S."/>
            <person name="Philippot L."/>
            <person name="David M.M."/>
            <person name="Navarro E."/>
            <person name="Vogel T.M."/>
            <person name="Simonet P."/>
        </authorList>
    </citation>
    <scope>NUCLEOTIDE SEQUENCE</scope>
</reference>
<sequence>MELDLKGKAAIVTGGSRGIGRSIAAALAAEGADVLLVSRNAAVLDAAAGEIAKETGRKVVTHAADLRAPEAAAKAVAASIAAFGRLDILVNNAGATRRGHFVDLTEEDWQDGFALKFHGYVRMARNAWPHLKASQGVMINIIGVGARMGNQEFTIGGSVNSALVNLTKALADLGAVEGVRVNAISPGRIITDRQNKNFDRLATLQGTDRDTVMQRMLSGLGIPRFGKPEEIAWLVAYIASPRAAFMNGSIVDIDGGEIRAV</sequence>
<dbReference type="InterPro" id="IPR036291">
    <property type="entry name" value="NAD(P)-bd_dom_sf"/>
</dbReference>
<comment type="similarity">
    <text evidence="1">Belongs to the short-chain dehydrogenases/reductases (SDR) family.</text>
</comment>
<dbReference type="Pfam" id="PF13561">
    <property type="entry name" value="adh_short_C2"/>
    <property type="match status" value="1"/>
</dbReference>
<organism evidence="2">
    <name type="scientific">uncultured bacterium 1114</name>
    <dbReference type="NCBI Taxonomy" id="548901"/>
    <lineage>
        <taxon>Bacteria</taxon>
        <taxon>environmental samples</taxon>
    </lineage>
</organism>
<dbReference type="PRINTS" id="PR00081">
    <property type="entry name" value="GDHRDH"/>
</dbReference>
<accession>B8R940</accession>
<evidence type="ECO:0000256" key="1">
    <source>
        <dbReference type="ARBA" id="ARBA00006484"/>
    </source>
</evidence>